<evidence type="ECO:0000256" key="6">
    <source>
        <dbReference type="ARBA" id="ARBA00040995"/>
    </source>
</evidence>
<dbReference type="EMBL" id="JANPWB010000006">
    <property type="protein sequence ID" value="KAJ1179536.1"/>
    <property type="molecule type" value="Genomic_DNA"/>
</dbReference>
<organism evidence="10 11">
    <name type="scientific">Pleurodeles waltl</name>
    <name type="common">Iberian ribbed newt</name>
    <dbReference type="NCBI Taxonomy" id="8319"/>
    <lineage>
        <taxon>Eukaryota</taxon>
        <taxon>Metazoa</taxon>
        <taxon>Chordata</taxon>
        <taxon>Craniata</taxon>
        <taxon>Vertebrata</taxon>
        <taxon>Euteleostomi</taxon>
        <taxon>Amphibia</taxon>
        <taxon>Batrachia</taxon>
        <taxon>Caudata</taxon>
        <taxon>Salamandroidea</taxon>
        <taxon>Salamandridae</taxon>
        <taxon>Pleurodelinae</taxon>
        <taxon>Pleurodeles</taxon>
    </lineage>
</organism>
<protein>
    <recommendedName>
        <fullName evidence="6">LysM and putative peptidoglycan-binding domain-containing protein 4</fullName>
    </recommendedName>
</protein>
<evidence type="ECO:0000256" key="8">
    <source>
        <dbReference type="SAM" id="Phobius"/>
    </source>
</evidence>
<dbReference type="InterPro" id="IPR018392">
    <property type="entry name" value="LysM"/>
</dbReference>
<keyword evidence="3 8" id="KW-1133">Transmembrane helix</keyword>
<evidence type="ECO:0000313" key="11">
    <source>
        <dbReference type="Proteomes" id="UP001066276"/>
    </source>
</evidence>
<evidence type="ECO:0000256" key="2">
    <source>
        <dbReference type="ARBA" id="ARBA00022692"/>
    </source>
</evidence>
<evidence type="ECO:0000256" key="5">
    <source>
        <dbReference type="ARBA" id="ARBA00023180"/>
    </source>
</evidence>
<dbReference type="InterPro" id="IPR036779">
    <property type="entry name" value="LysM_dom_sf"/>
</dbReference>
<dbReference type="Proteomes" id="UP001066276">
    <property type="component" value="Chromosome 3_2"/>
</dbReference>
<keyword evidence="5" id="KW-0325">Glycoprotein</keyword>
<dbReference type="AlphaFoldDB" id="A0AAV7TSV7"/>
<comment type="subcellular location">
    <subcellularLocation>
        <location evidence="1">Membrane</location>
        <topology evidence="1">Single-pass membrane protein</topology>
    </subcellularLocation>
</comment>
<feature type="compositionally biased region" description="Acidic residues" evidence="7">
    <location>
        <begin position="10"/>
        <end position="19"/>
    </location>
</feature>
<feature type="transmembrane region" description="Helical" evidence="8">
    <location>
        <begin position="186"/>
        <end position="207"/>
    </location>
</feature>
<keyword evidence="4 8" id="KW-0472">Membrane</keyword>
<evidence type="ECO:0000256" key="7">
    <source>
        <dbReference type="SAM" id="MobiDB-lite"/>
    </source>
</evidence>
<reference evidence="10" key="1">
    <citation type="journal article" date="2022" name="bioRxiv">
        <title>Sequencing and chromosome-scale assembly of the giantPleurodeles waltlgenome.</title>
        <authorList>
            <person name="Brown T."/>
            <person name="Elewa A."/>
            <person name="Iarovenko S."/>
            <person name="Subramanian E."/>
            <person name="Araus A.J."/>
            <person name="Petzold A."/>
            <person name="Susuki M."/>
            <person name="Suzuki K.-i.T."/>
            <person name="Hayashi T."/>
            <person name="Toyoda A."/>
            <person name="Oliveira C."/>
            <person name="Osipova E."/>
            <person name="Leigh N.D."/>
            <person name="Simon A."/>
            <person name="Yun M.H."/>
        </authorList>
    </citation>
    <scope>NUCLEOTIDE SEQUENCE</scope>
    <source>
        <strain evidence="10">20211129_DDA</strain>
        <tissue evidence="10">Liver</tissue>
    </source>
</reference>
<evidence type="ECO:0000259" key="9">
    <source>
        <dbReference type="PROSITE" id="PS51782"/>
    </source>
</evidence>
<comment type="caution">
    <text evidence="10">The sequence shown here is derived from an EMBL/GenBank/DDBJ whole genome shotgun (WGS) entry which is preliminary data.</text>
</comment>
<dbReference type="PANTHER" id="PTHR20932:SF7">
    <property type="entry name" value="AND PUTATIVE PEPTIDOGLYCAN-BINDING DOMAIN-CONTAINING PROTEIN 4-RELATED"/>
    <property type="match status" value="1"/>
</dbReference>
<sequence>MFKNNKSDSEDSSEEEFDVMELRARGRDQQRLKKPVDRPRDVMLLEREITEEDNLNKLALQYGCKVADIKRVNNFIREQDIYALKSIKIPVKPNGILTEGRGELRPLQPTVSSFGLKLVESPEVDDMNSRADLTEYFKEIDQNIEAAVQSTEQSSATLPSSLVSGFSPGSFPEKSGTSGADCGIRWWNAVLFMLLIGIVLPVFYIVYFKTQEEGSPATETQDFAEAPSSTNVEHLWNNTTIAYHTKTVS</sequence>
<gene>
    <name evidence="10" type="ORF">NDU88_004770</name>
</gene>
<dbReference type="SMART" id="SM00257">
    <property type="entry name" value="LysM"/>
    <property type="match status" value="1"/>
</dbReference>
<name>A0AAV7TSV7_PLEWA</name>
<accession>A0AAV7TSV7</accession>
<dbReference type="InterPro" id="IPR045030">
    <property type="entry name" value="LYSM1-4"/>
</dbReference>
<dbReference type="PANTHER" id="PTHR20932">
    <property type="entry name" value="LYSM AND PUTATIVE PEPTIDOGLYCAN-BINDING DOMAIN-CONTAINING PROTEIN"/>
    <property type="match status" value="1"/>
</dbReference>
<feature type="domain" description="LysM" evidence="9">
    <location>
        <begin position="45"/>
        <end position="89"/>
    </location>
</feature>
<dbReference type="PROSITE" id="PS51782">
    <property type="entry name" value="LYSM"/>
    <property type="match status" value="1"/>
</dbReference>
<dbReference type="GO" id="GO:0016020">
    <property type="term" value="C:membrane"/>
    <property type="evidence" value="ECO:0007669"/>
    <property type="project" value="UniProtKB-SubCell"/>
</dbReference>
<evidence type="ECO:0000256" key="4">
    <source>
        <dbReference type="ARBA" id="ARBA00023136"/>
    </source>
</evidence>
<evidence type="ECO:0000256" key="3">
    <source>
        <dbReference type="ARBA" id="ARBA00022989"/>
    </source>
</evidence>
<feature type="region of interest" description="Disordered" evidence="7">
    <location>
        <begin position="1"/>
        <end position="22"/>
    </location>
</feature>
<evidence type="ECO:0000256" key="1">
    <source>
        <dbReference type="ARBA" id="ARBA00004167"/>
    </source>
</evidence>
<keyword evidence="11" id="KW-1185">Reference proteome</keyword>
<proteinExistence type="predicted"/>
<evidence type="ECO:0000313" key="10">
    <source>
        <dbReference type="EMBL" id="KAJ1179536.1"/>
    </source>
</evidence>
<keyword evidence="2 8" id="KW-0812">Transmembrane</keyword>
<dbReference type="Pfam" id="PF01476">
    <property type="entry name" value="LysM"/>
    <property type="match status" value="1"/>
</dbReference>
<dbReference type="Gene3D" id="3.10.350.10">
    <property type="entry name" value="LysM domain"/>
    <property type="match status" value="1"/>
</dbReference>